<feature type="domain" description="DUF7415" evidence="1">
    <location>
        <begin position="8"/>
        <end position="48"/>
    </location>
</feature>
<keyword evidence="3" id="KW-1185">Reference proteome</keyword>
<organism evidence="2 3">
    <name type="scientific">Klebsiella phage KPV15</name>
    <dbReference type="NCBI Taxonomy" id="1913572"/>
    <lineage>
        <taxon>Viruses</taxon>
        <taxon>Duplodnaviria</taxon>
        <taxon>Heunggongvirae</taxon>
        <taxon>Uroviricota</taxon>
        <taxon>Caudoviricetes</taxon>
        <taxon>Pantevenvirales</taxon>
        <taxon>Straboviridae</taxon>
        <taxon>Tevenvirinae</taxon>
        <taxon>Jiaodavirus</taxon>
        <taxon>Jiaodavirus kppv15</taxon>
    </lineage>
</organism>
<dbReference type="Proteomes" id="UP000224041">
    <property type="component" value="Segment"/>
</dbReference>
<protein>
    <recommendedName>
        <fullName evidence="1">DUF7415 domain-containing protein</fullName>
    </recommendedName>
</protein>
<evidence type="ECO:0000313" key="2">
    <source>
        <dbReference type="EMBL" id="APD20453.1"/>
    </source>
</evidence>
<name>A0A1J0MH09_9CAUD</name>
<accession>A0A1J0MH09</accession>
<sequence>MLEKPMKQVDWNQLSEWGLIWKINKEVLHPLGIAITRDPESGLSAGAIQTDEPWKYDAEVEARNEVRFNEFRQNLPF</sequence>
<dbReference type="KEGG" id="vg:65106846"/>
<evidence type="ECO:0000259" key="1">
    <source>
        <dbReference type="Pfam" id="PF24187"/>
    </source>
</evidence>
<dbReference type="InterPro" id="IPR055838">
    <property type="entry name" value="DUF7415"/>
</dbReference>
<dbReference type="GeneID" id="65106846"/>
<proteinExistence type="predicted"/>
<dbReference type="EMBL" id="KY000080">
    <property type="protein sequence ID" value="APD20453.1"/>
    <property type="molecule type" value="Genomic_DNA"/>
</dbReference>
<reference evidence="2 3" key="1">
    <citation type="submission" date="2016-10" db="EMBL/GenBank/DDBJ databases">
        <title>Antibacterial composition for prophylaxis and treatment of hospital infections (variants), strains of bacteriophages, used for obtaining thereof.</title>
        <authorList>
            <person name="Aleshkin A.V."/>
            <person name="Volozhantsev N.V."/>
            <person name="Verevkin V.V."/>
            <person name="Krasilnikova V.M."/>
            <person name="Myakinina V.P."/>
            <person name="Popova A.V."/>
            <person name="Svetoch E.A."/>
        </authorList>
    </citation>
    <scope>NUCLEOTIDE SEQUENCE [LARGE SCALE GENOMIC DNA]</scope>
    <source>
        <strain evidence="2 3">KPV15</strain>
    </source>
</reference>
<evidence type="ECO:0000313" key="3">
    <source>
        <dbReference type="Proteomes" id="UP000224041"/>
    </source>
</evidence>
<dbReference type="RefSeq" id="YP_010089378.1">
    <property type="nucleotide sequence ID" value="NC_055715.1"/>
</dbReference>
<dbReference type="Pfam" id="PF24187">
    <property type="entry name" value="DUF7415"/>
    <property type="match status" value="1"/>
</dbReference>